<evidence type="ECO:0000256" key="1">
    <source>
        <dbReference type="SAM" id="MobiDB-lite"/>
    </source>
</evidence>
<feature type="region of interest" description="Disordered" evidence="1">
    <location>
        <begin position="94"/>
        <end position="115"/>
    </location>
</feature>
<gene>
    <name evidence="2" type="ORF">FA869_11620</name>
</gene>
<dbReference type="PIRSF" id="PIRSF028538">
    <property type="entry name" value="DUF1820"/>
    <property type="match status" value="1"/>
</dbReference>
<comment type="caution">
    <text evidence="2">The sequence shown here is derived from an EMBL/GenBank/DDBJ whole genome shotgun (WGS) entry which is preliminary data.</text>
</comment>
<dbReference type="AlphaFoldDB" id="A0A4U0YHP1"/>
<proteinExistence type="predicted"/>
<protein>
    <submittedName>
        <fullName evidence="2">DUF1820 family protein</fullName>
    </submittedName>
</protein>
<dbReference type="Pfam" id="PF08850">
    <property type="entry name" value="DUF1820"/>
    <property type="match status" value="1"/>
</dbReference>
<organism evidence="2 3">
    <name type="scientific">Halopseudomonas bauzanensis</name>
    <dbReference type="NCBI Taxonomy" id="653930"/>
    <lineage>
        <taxon>Bacteria</taxon>
        <taxon>Pseudomonadati</taxon>
        <taxon>Pseudomonadota</taxon>
        <taxon>Gammaproteobacteria</taxon>
        <taxon>Pseudomonadales</taxon>
        <taxon>Pseudomonadaceae</taxon>
        <taxon>Halopseudomonas</taxon>
    </lineage>
</organism>
<dbReference type="RefSeq" id="WP_136869611.1">
    <property type="nucleotide sequence ID" value="NZ_SWAV01000004.1"/>
</dbReference>
<dbReference type="EMBL" id="SWAV01000004">
    <property type="protein sequence ID" value="TKA90715.1"/>
    <property type="molecule type" value="Genomic_DNA"/>
</dbReference>
<dbReference type="InterPro" id="IPR014949">
    <property type="entry name" value="DUF1820"/>
</dbReference>
<evidence type="ECO:0000313" key="2">
    <source>
        <dbReference type="EMBL" id="TKA90715.1"/>
    </source>
</evidence>
<dbReference type="Proteomes" id="UP000305198">
    <property type="component" value="Unassembled WGS sequence"/>
</dbReference>
<feature type="compositionally biased region" description="Pro residues" evidence="1">
    <location>
        <begin position="103"/>
        <end position="115"/>
    </location>
</feature>
<evidence type="ECO:0000313" key="3">
    <source>
        <dbReference type="Proteomes" id="UP000305198"/>
    </source>
</evidence>
<sequence>MSKDKQQPIFRVIFINQGQVYELYARQIFQSELWGFLEIEELVFGERSQMLVDPGEEKLKSQFEGVNRSFIPLQAIVRIDEVERVGQAKISEAKGGSNIMSFPMPPGPGPGPSNN</sequence>
<name>A0A4U0YHP1_9GAMM</name>
<reference evidence="2 3" key="1">
    <citation type="submission" date="2019-04" db="EMBL/GenBank/DDBJ databases">
        <title>Crypto-aerobic microbial life in anoxic (sulfidic) marine sediments.</title>
        <authorList>
            <person name="Bhattacharya S."/>
            <person name="Roy C."/>
            <person name="Mondal N."/>
            <person name="Sarkar J."/>
            <person name="Mandal S."/>
            <person name="Rameez M.J."/>
            <person name="Ghosh W."/>
        </authorList>
    </citation>
    <scope>NUCLEOTIDE SEQUENCE [LARGE SCALE GENOMIC DNA]</scope>
    <source>
        <strain evidence="2 3">SBBB</strain>
    </source>
</reference>
<accession>A0A4U0YHP1</accession>